<dbReference type="RefSeq" id="WP_078115872.1">
    <property type="nucleotide sequence ID" value="NZ_MWMH01000004.1"/>
</dbReference>
<dbReference type="InterPro" id="IPR014746">
    <property type="entry name" value="Gln_synth/guanido_kin_cat_dom"/>
</dbReference>
<dbReference type="Gene3D" id="3.10.20.70">
    <property type="entry name" value="Glutamine synthetase, N-terminal domain"/>
    <property type="match status" value="1"/>
</dbReference>
<dbReference type="PANTHER" id="PTHR43407:SF1">
    <property type="entry name" value="LENGSIN"/>
    <property type="match status" value="1"/>
</dbReference>
<dbReference type="EC" id="6.3.1.2" evidence="2"/>
<dbReference type="GO" id="GO:0005737">
    <property type="term" value="C:cytoplasm"/>
    <property type="evidence" value="ECO:0007669"/>
    <property type="project" value="TreeGrafter"/>
</dbReference>
<evidence type="ECO:0000256" key="2">
    <source>
        <dbReference type="ARBA" id="ARBA00012937"/>
    </source>
</evidence>
<evidence type="ECO:0000256" key="1">
    <source>
        <dbReference type="ARBA" id="ARBA00009897"/>
    </source>
</evidence>
<comment type="caution">
    <text evidence="7">The sequence shown here is derived from an EMBL/GenBank/DDBJ whole genome shotgun (WGS) entry which is preliminary data.</text>
</comment>
<evidence type="ECO:0000256" key="3">
    <source>
        <dbReference type="PROSITE-ProRule" id="PRU01330"/>
    </source>
</evidence>
<evidence type="ECO:0000259" key="6">
    <source>
        <dbReference type="PROSITE" id="PS51987"/>
    </source>
</evidence>
<dbReference type="InterPro" id="IPR008147">
    <property type="entry name" value="Gln_synt_N"/>
</dbReference>
<dbReference type="GO" id="GO:0006542">
    <property type="term" value="P:glutamine biosynthetic process"/>
    <property type="evidence" value="ECO:0007669"/>
    <property type="project" value="InterPro"/>
</dbReference>
<dbReference type="AlphaFoldDB" id="A0A1S9N5F6"/>
<reference evidence="7 8" key="1">
    <citation type="submission" date="2017-02" db="EMBL/GenBank/DDBJ databases">
        <title>Genome sequence of Clostridium beijerinckii Br21.</title>
        <authorList>
            <person name="Fonseca B.C."/>
            <person name="Guazzaroni M.E."/>
            <person name="Riano-Pachon D.M."/>
            <person name="Reginatto V."/>
        </authorList>
    </citation>
    <scope>NUCLEOTIDE SEQUENCE [LARGE SCALE GENOMIC DNA]</scope>
    <source>
        <strain evidence="7 8">Br21</strain>
    </source>
</reference>
<dbReference type="SMART" id="SM01230">
    <property type="entry name" value="Gln-synt_C"/>
    <property type="match status" value="1"/>
</dbReference>
<dbReference type="InterPro" id="IPR008146">
    <property type="entry name" value="Gln_synth_cat_dom"/>
</dbReference>
<accession>A0A1S9N5F6</accession>
<dbReference type="GO" id="GO:0004356">
    <property type="term" value="F:glutamine synthetase activity"/>
    <property type="evidence" value="ECO:0007669"/>
    <property type="project" value="UniProtKB-EC"/>
</dbReference>
<proteinExistence type="inferred from homology"/>
<sequence>MSKDLMTGQEKLTFEDIKKLIEENEIEMIRLEYVDILGVNRAKLMPAEMIDEVFEKGISFAAVSLAMSFNNDIVQSEYFSETSDDMKVVADPSTFVILPNCNKTALILGDLYYGGKPMNQSPRGFLKKMVDEYHKIGLDPIAASELEFFVYNKKEDGKVEPYTNHPCNCYTGNARIDPKGFLSKLTDTFKKMQFNVLYMNHEYYPGQFEYNWKHAKAVRCADESALFKGISKDIADINNMMVTFMAKPKTATGGSGCHFHVSLNDLETGKNVCGDDTKDDGIGDVMKYFIGGVCKHALALTAFLAPTVNCYKRYQPDSFAPIYIGWGYDNRTTYIRVPAERGSATRVEIRAASAATNPYLALGGILAAGLDGIKNKIMPPDVITTDLYHDKEKQTEIVPRSLFKALSLLEEDDWLKECAGAALIDVFVKLKSKEIDEYKKFVTDWEWDTYSYHI</sequence>
<name>A0A1S9N5F6_CLOBE</name>
<evidence type="ECO:0000313" key="8">
    <source>
        <dbReference type="Proteomes" id="UP000190959"/>
    </source>
</evidence>
<dbReference type="PROSITE" id="PS51987">
    <property type="entry name" value="GS_CATALYTIC"/>
    <property type="match status" value="1"/>
</dbReference>
<dbReference type="PANTHER" id="PTHR43407">
    <property type="entry name" value="GLUTAMINE SYNTHETASE"/>
    <property type="match status" value="1"/>
</dbReference>
<comment type="similarity">
    <text evidence="1 3 4">Belongs to the glutamine synthetase family.</text>
</comment>
<evidence type="ECO:0000313" key="7">
    <source>
        <dbReference type="EMBL" id="OOP72774.1"/>
    </source>
</evidence>
<dbReference type="SUPFAM" id="SSF54368">
    <property type="entry name" value="Glutamine synthetase, N-terminal domain"/>
    <property type="match status" value="1"/>
</dbReference>
<gene>
    <name evidence="7" type="ORF">CBEIBR21_13210</name>
</gene>
<dbReference type="EMBL" id="MWMH01000004">
    <property type="protein sequence ID" value="OOP72774.1"/>
    <property type="molecule type" value="Genomic_DNA"/>
</dbReference>
<protein>
    <recommendedName>
        <fullName evidence="2">glutamine synthetase</fullName>
        <ecNumber evidence="2">6.3.1.2</ecNumber>
    </recommendedName>
</protein>
<evidence type="ECO:0000256" key="4">
    <source>
        <dbReference type="RuleBase" id="RU000384"/>
    </source>
</evidence>
<dbReference type="Proteomes" id="UP000190959">
    <property type="component" value="Unassembled WGS sequence"/>
</dbReference>
<dbReference type="Pfam" id="PF00120">
    <property type="entry name" value="Gln-synt_C"/>
    <property type="match status" value="1"/>
</dbReference>
<feature type="domain" description="GS catalytic" evidence="6">
    <location>
        <begin position="122"/>
        <end position="454"/>
    </location>
</feature>
<feature type="domain" description="GS beta-grasp" evidence="5">
    <location>
        <begin position="24"/>
        <end position="116"/>
    </location>
</feature>
<organism evidence="7 8">
    <name type="scientific">Clostridium beijerinckii</name>
    <name type="common">Clostridium MP</name>
    <dbReference type="NCBI Taxonomy" id="1520"/>
    <lineage>
        <taxon>Bacteria</taxon>
        <taxon>Bacillati</taxon>
        <taxon>Bacillota</taxon>
        <taxon>Clostridia</taxon>
        <taxon>Eubacteriales</taxon>
        <taxon>Clostridiaceae</taxon>
        <taxon>Clostridium</taxon>
    </lineage>
</organism>
<dbReference type="Gene3D" id="3.30.590.10">
    <property type="entry name" value="Glutamine synthetase/guanido kinase, catalytic domain"/>
    <property type="match status" value="1"/>
</dbReference>
<dbReference type="PROSITE" id="PS51986">
    <property type="entry name" value="GS_BETA_GRASP"/>
    <property type="match status" value="1"/>
</dbReference>
<evidence type="ECO:0000259" key="5">
    <source>
        <dbReference type="PROSITE" id="PS51986"/>
    </source>
</evidence>
<dbReference type="SUPFAM" id="SSF55931">
    <property type="entry name" value="Glutamine synthetase/guanido kinase"/>
    <property type="match status" value="1"/>
</dbReference>
<dbReference type="InterPro" id="IPR036651">
    <property type="entry name" value="Gln_synt_N_sf"/>
</dbReference>
<dbReference type="GO" id="GO:0016020">
    <property type="term" value="C:membrane"/>
    <property type="evidence" value="ECO:0007669"/>
    <property type="project" value="TreeGrafter"/>
</dbReference>